<keyword evidence="9" id="KW-0234">DNA repair</keyword>
<dbReference type="GO" id="GO:0000731">
    <property type="term" value="P:DNA synthesis involved in DNA repair"/>
    <property type="evidence" value="ECO:0007669"/>
    <property type="project" value="TreeGrafter"/>
</dbReference>
<evidence type="ECO:0000313" key="12">
    <source>
        <dbReference type="Proteomes" id="UP000252204"/>
    </source>
</evidence>
<dbReference type="Pfam" id="PF02463">
    <property type="entry name" value="SMC_N"/>
    <property type="match status" value="1"/>
</dbReference>
<dbReference type="InterPro" id="IPR003395">
    <property type="entry name" value="RecF/RecN/SMC_N"/>
</dbReference>
<name>A0A365TME3_9GAMM</name>
<dbReference type="Proteomes" id="UP000252204">
    <property type="component" value="Unassembled WGS sequence"/>
</dbReference>
<evidence type="ECO:0000256" key="8">
    <source>
        <dbReference type="ARBA" id="ARBA00023125"/>
    </source>
</evidence>
<dbReference type="PROSITE" id="PS00617">
    <property type="entry name" value="RECF_1"/>
    <property type="match status" value="1"/>
</dbReference>
<comment type="caution">
    <text evidence="11">The sequence shown here is derived from an EMBL/GenBank/DDBJ whole genome shotgun (WGS) entry which is preliminary data.</text>
</comment>
<evidence type="ECO:0000313" key="11">
    <source>
        <dbReference type="EMBL" id="RBI66749.1"/>
    </source>
</evidence>
<dbReference type="EMBL" id="QNTU01000008">
    <property type="protein sequence ID" value="RBI66749.1"/>
    <property type="molecule type" value="Genomic_DNA"/>
</dbReference>
<dbReference type="GO" id="GO:0003697">
    <property type="term" value="F:single-stranded DNA binding"/>
    <property type="evidence" value="ECO:0007669"/>
    <property type="project" value="UniProtKB-UniRule"/>
</dbReference>
<proteinExistence type="inferred from homology"/>
<dbReference type="SUPFAM" id="SSF52540">
    <property type="entry name" value="P-loop containing nucleoside triphosphate hydrolases"/>
    <property type="match status" value="1"/>
</dbReference>
<evidence type="ECO:0000256" key="5">
    <source>
        <dbReference type="ARBA" id="ARBA00022705"/>
    </source>
</evidence>
<sequence>MSLSLLNFHGLRNLLPIEMTPSSRINVISGANGSGKTSLLEGIHILGMGRSFRTRQLKHAIQTDEPHMTLYGRLSGKPEVTLGVRRLRSQRELELRLKGDKNARLAELVEAMPLQLINPDAFRLLEGSPSGRREFLDWGVFHVKHDFLRIWKRTRRALKHRNALLRRGRIQPQEMAVWEQELAIWGEQMDTLRLAWFSDFLPVFEETLKVLFPLPGLSLHYARGWDKERTLSTVLHDSRLTDQQMGFTQQGPQRADLRIRINKQPAVEVLSRGQQKLVVSALKLAQGRFLERTAQRQCIYLIDDLPAELDEKNRHQFCELLEDMQCQAFITSVEPSALRNTWQPDTLVKMFHVKHAEQGLSQLVLAS</sequence>
<evidence type="ECO:0000256" key="4">
    <source>
        <dbReference type="ARBA" id="ARBA00022490"/>
    </source>
</evidence>
<keyword evidence="9" id="KW-0742">SOS response</keyword>
<evidence type="ECO:0000256" key="9">
    <source>
        <dbReference type="HAMAP-Rule" id="MF_00365"/>
    </source>
</evidence>
<dbReference type="GO" id="GO:0005737">
    <property type="term" value="C:cytoplasm"/>
    <property type="evidence" value="ECO:0007669"/>
    <property type="project" value="UniProtKB-SubCell"/>
</dbReference>
<dbReference type="InterPro" id="IPR001238">
    <property type="entry name" value="DNA-binding_RecF"/>
</dbReference>
<keyword evidence="12" id="KW-1185">Reference proteome</keyword>
<dbReference type="InterPro" id="IPR027417">
    <property type="entry name" value="P-loop_NTPase"/>
</dbReference>
<evidence type="ECO:0000256" key="6">
    <source>
        <dbReference type="ARBA" id="ARBA00022741"/>
    </source>
</evidence>
<keyword evidence="5 9" id="KW-0235">DNA replication</keyword>
<keyword evidence="4 9" id="KW-0963">Cytoplasm</keyword>
<comment type="subcellular location">
    <subcellularLocation>
        <location evidence="1 9">Cytoplasm</location>
    </subcellularLocation>
</comment>
<dbReference type="OrthoDB" id="9803889at2"/>
<evidence type="ECO:0000256" key="1">
    <source>
        <dbReference type="ARBA" id="ARBA00004496"/>
    </source>
</evidence>
<organism evidence="11 12">
    <name type="scientific">Vreelandella sulfidaeris</name>
    <dbReference type="NCBI Taxonomy" id="115553"/>
    <lineage>
        <taxon>Bacteria</taxon>
        <taxon>Pseudomonadati</taxon>
        <taxon>Pseudomonadota</taxon>
        <taxon>Gammaproteobacteria</taxon>
        <taxon>Oceanospirillales</taxon>
        <taxon>Halomonadaceae</taxon>
        <taxon>Vreelandella</taxon>
    </lineage>
</organism>
<gene>
    <name evidence="9" type="primary">recF</name>
    <name evidence="11" type="ORF">DQ400_13305</name>
</gene>
<dbReference type="Gene3D" id="1.20.1050.90">
    <property type="entry name" value="RecF/RecN/SMC, N-terminal domain"/>
    <property type="match status" value="1"/>
</dbReference>
<evidence type="ECO:0000256" key="3">
    <source>
        <dbReference type="ARBA" id="ARBA00020170"/>
    </source>
</evidence>
<evidence type="ECO:0000256" key="2">
    <source>
        <dbReference type="ARBA" id="ARBA00008016"/>
    </source>
</evidence>
<dbReference type="NCBIfam" id="TIGR00611">
    <property type="entry name" value="recf"/>
    <property type="match status" value="1"/>
</dbReference>
<dbReference type="InterPro" id="IPR018078">
    <property type="entry name" value="DNA-binding_RecF_CS"/>
</dbReference>
<dbReference type="PANTHER" id="PTHR32182">
    <property type="entry name" value="DNA REPLICATION AND REPAIR PROTEIN RECF"/>
    <property type="match status" value="1"/>
</dbReference>
<dbReference type="AlphaFoldDB" id="A0A365TME3"/>
<keyword evidence="7 9" id="KW-0067">ATP-binding</keyword>
<dbReference type="GO" id="GO:0005524">
    <property type="term" value="F:ATP binding"/>
    <property type="evidence" value="ECO:0007669"/>
    <property type="project" value="UniProtKB-UniRule"/>
</dbReference>
<keyword evidence="8 9" id="KW-0238">DNA-binding</keyword>
<dbReference type="Gene3D" id="3.40.50.300">
    <property type="entry name" value="P-loop containing nucleotide triphosphate hydrolases"/>
    <property type="match status" value="1"/>
</dbReference>
<accession>A0A365TME3</accession>
<comment type="similarity">
    <text evidence="2 9">Belongs to the RecF family.</text>
</comment>
<comment type="function">
    <text evidence="9">The RecF protein is involved in DNA metabolism; it is required for DNA replication and normal SOS inducibility. RecF binds preferentially to single-stranded, linear DNA. It also seems to bind ATP.</text>
</comment>
<dbReference type="HAMAP" id="MF_00365">
    <property type="entry name" value="RecF"/>
    <property type="match status" value="1"/>
</dbReference>
<reference evidence="12" key="1">
    <citation type="submission" date="2018-06" db="EMBL/GenBank/DDBJ databases">
        <title>Whole genome sequencing of four bacterial strains from South Shetland trench revealing bio-synthetic gene clusters.</title>
        <authorList>
            <person name="Abdel-Mageed W.M."/>
            <person name="Lehri B."/>
            <person name="Jarmusch S."/>
            <person name="Miranda K."/>
            <person name="Goodfellow M."/>
            <person name="Jaspars M."/>
            <person name="Karlyshev A.V."/>
        </authorList>
    </citation>
    <scope>NUCLEOTIDE SEQUENCE [LARGE SCALE GENOMIC DNA]</scope>
    <source>
        <strain evidence="12">SST4</strain>
    </source>
</reference>
<dbReference type="GO" id="GO:0009432">
    <property type="term" value="P:SOS response"/>
    <property type="evidence" value="ECO:0007669"/>
    <property type="project" value="UniProtKB-UniRule"/>
</dbReference>
<dbReference type="RefSeq" id="WP_113270225.1">
    <property type="nucleotide sequence ID" value="NZ_QNTU01000008.1"/>
</dbReference>
<dbReference type="GO" id="GO:0006302">
    <property type="term" value="P:double-strand break repair"/>
    <property type="evidence" value="ECO:0007669"/>
    <property type="project" value="TreeGrafter"/>
</dbReference>
<evidence type="ECO:0000256" key="7">
    <source>
        <dbReference type="ARBA" id="ARBA00022840"/>
    </source>
</evidence>
<keyword evidence="9" id="KW-0227">DNA damage</keyword>
<keyword evidence="6 9" id="KW-0547">Nucleotide-binding</keyword>
<protein>
    <recommendedName>
        <fullName evidence="3 9">DNA replication and repair protein RecF</fullName>
    </recommendedName>
</protein>
<dbReference type="GO" id="GO:0006260">
    <property type="term" value="P:DNA replication"/>
    <property type="evidence" value="ECO:0007669"/>
    <property type="project" value="UniProtKB-UniRule"/>
</dbReference>
<dbReference type="PANTHER" id="PTHR32182:SF0">
    <property type="entry name" value="DNA REPLICATION AND REPAIR PROTEIN RECF"/>
    <property type="match status" value="1"/>
</dbReference>
<evidence type="ECO:0000259" key="10">
    <source>
        <dbReference type="Pfam" id="PF02463"/>
    </source>
</evidence>
<feature type="domain" description="RecF/RecN/SMC N-terminal" evidence="10">
    <location>
        <begin position="5"/>
        <end position="355"/>
    </location>
</feature>
<dbReference type="InterPro" id="IPR042174">
    <property type="entry name" value="RecF_2"/>
</dbReference>
<feature type="binding site" evidence="9">
    <location>
        <begin position="30"/>
        <end position="37"/>
    </location>
    <ligand>
        <name>ATP</name>
        <dbReference type="ChEBI" id="CHEBI:30616"/>
    </ligand>
</feature>